<dbReference type="InterPro" id="IPR007387">
    <property type="entry name" value="TRAP_DctQ"/>
</dbReference>
<comment type="subcellular location">
    <subcellularLocation>
        <location evidence="1 9">Cell inner membrane</location>
        <topology evidence="1 9">Multi-pass membrane protein</topology>
    </subcellularLocation>
</comment>
<feature type="transmembrane region" description="Helical" evidence="9">
    <location>
        <begin position="56"/>
        <end position="75"/>
    </location>
</feature>
<comment type="subunit">
    <text evidence="9">The complex comprises the extracytoplasmic solute receptor protein and the two transmembrane proteins.</text>
</comment>
<dbReference type="PANTHER" id="PTHR35011">
    <property type="entry name" value="2,3-DIKETO-L-GULONATE TRAP TRANSPORTER SMALL PERMEASE PROTEIN YIAM"/>
    <property type="match status" value="1"/>
</dbReference>
<feature type="transmembrane region" description="Helical" evidence="9">
    <location>
        <begin position="21"/>
        <end position="44"/>
    </location>
</feature>
<dbReference type="AlphaFoldDB" id="A0A8B2NX13"/>
<organism evidence="11 12">
    <name type="scientific">Acuticoccus sediminis</name>
    <dbReference type="NCBI Taxonomy" id="2184697"/>
    <lineage>
        <taxon>Bacteria</taxon>
        <taxon>Pseudomonadati</taxon>
        <taxon>Pseudomonadota</taxon>
        <taxon>Alphaproteobacteria</taxon>
        <taxon>Hyphomicrobiales</taxon>
        <taxon>Amorphaceae</taxon>
        <taxon>Acuticoccus</taxon>
    </lineage>
</organism>
<gene>
    <name evidence="11" type="ORF">DLJ53_11915</name>
</gene>
<protein>
    <recommendedName>
        <fullName evidence="9">TRAP transporter small permease protein</fullName>
    </recommendedName>
</protein>
<keyword evidence="6 9" id="KW-1133">Transmembrane helix</keyword>
<dbReference type="Proteomes" id="UP000249590">
    <property type="component" value="Unassembled WGS sequence"/>
</dbReference>
<dbReference type="InterPro" id="IPR055348">
    <property type="entry name" value="DctQ"/>
</dbReference>
<keyword evidence="12" id="KW-1185">Reference proteome</keyword>
<feature type="domain" description="Tripartite ATP-independent periplasmic transporters DctQ component" evidence="10">
    <location>
        <begin position="30"/>
        <end position="145"/>
    </location>
</feature>
<proteinExistence type="inferred from homology"/>
<evidence type="ECO:0000313" key="11">
    <source>
        <dbReference type="EMBL" id="RAI02074.1"/>
    </source>
</evidence>
<dbReference type="EMBL" id="QHHQ01000002">
    <property type="protein sequence ID" value="RAI02074.1"/>
    <property type="molecule type" value="Genomic_DNA"/>
</dbReference>
<dbReference type="GO" id="GO:0005886">
    <property type="term" value="C:plasma membrane"/>
    <property type="evidence" value="ECO:0007669"/>
    <property type="project" value="UniProtKB-SubCell"/>
</dbReference>
<feature type="transmembrane region" description="Helical" evidence="9">
    <location>
        <begin position="87"/>
        <end position="107"/>
    </location>
</feature>
<dbReference type="GO" id="GO:0015740">
    <property type="term" value="P:C4-dicarboxylate transport"/>
    <property type="evidence" value="ECO:0007669"/>
    <property type="project" value="TreeGrafter"/>
</dbReference>
<evidence type="ECO:0000256" key="6">
    <source>
        <dbReference type="ARBA" id="ARBA00022989"/>
    </source>
</evidence>
<comment type="function">
    <text evidence="9">Part of the tripartite ATP-independent periplasmic (TRAP) transport system.</text>
</comment>
<comment type="caution">
    <text evidence="11">The sequence shown here is derived from an EMBL/GenBank/DDBJ whole genome shotgun (WGS) entry which is preliminary data.</text>
</comment>
<keyword evidence="7 9" id="KW-0472">Membrane</keyword>
<dbReference type="Pfam" id="PF04290">
    <property type="entry name" value="DctQ"/>
    <property type="match status" value="1"/>
</dbReference>
<reference evidence="11 12" key="1">
    <citation type="submission" date="2018-05" db="EMBL/GenBank/DDBJ databases">
        <title>Acuticoccus sediminis sp. nov., isolated from deep-sea sediment of Indian Ocean.</title>
        <authorList>
            <person name="Liu X."/>
            <person name="Lai Q."/>
            <person name="Du Y."/>
            <person name="Sun F."/>
            <person name="Zhang X."/>
            <person name="Wang S."/>
            <person name="Shao Z."/>
        </authorList>
    </citation>
    <scope>NUCLEOTIDE SEQUENCE [LARGE SCALE GENOMIC DNA]</scope>
    <source>
        <strain evidence="11 12">PTG4-2</strain>
    </source>
</reference>
<keyword evidence="2 9" id="KW-0813">Transport</keyword>
<evidence type="ECO:0000313" key="12">
    <source>
        <dbReference type="Proteomes" id="UP000249590"/>
    </source>
</evidence>
<sequence>MPSKSDVIQRIETAATWIWRVAVAGLLLSITAITIAQVVARYGLNNSIVWAEELNRLLFIWLIVLGAAGADHMRIGLIADLPGLSRPLRVVAALGALGAITLLAWGAWKLSAMFSFDRYVTLDLSKWWYFAALTVGGAVWAVAGVWREVFHPGGGAPQ</sequence>
<evidence type="ECO:0000256" key="2">
    <source>
        <dbReference type="ARBA" id="ARBA00022448"/>
    </source>
</evidence>
<comment type="similarity">
    <text evidence="8 9">Belongs to the TRAP transporter small permease family.</text>
</comment>
<evidence type="ECO:0000256" key="3">
    <source>
        <dbReference type="ARBA" id="ARBA00022475"/>
    </source>
</evidence>
<keyword evidence="3" id="KW-1003">Cell membrane</keyword>
<keyword evidence="4 9" id="KW-0997">Cell inner membrane</keyword>
<evidence type="ECO:0000256" key="9">
    <source>
        <dbReference type="RuleBase" id="RU369079"/>
    </source>
</evidence>
<accession>A0A8B2NX13</accession>
<evidence type="ECO:0000256" key="7">
    <source>
        <dbReference type="ARBA" id="ARBA00023136"/>
    </source>
</evidence>
<evidence type="ECO:0000256" key="4">
    <source>
        <dbReference type="ARBA" id="ARBA00022519"/>
    </source>
</evidence>
<evidence type="ECO:0000259" key="10">
    <source>
        <dbReference type="Pfam" id="PF04290"/>
    </source>
</evidence>
<evidence type="ECO:0000256" key="8">
    <source>
        <dbReference type="ARBA" id="ARBA00038436"/>
    </source>
</evidence>
<evidence type="ECO:0000256" key="5">
    <source>
        <dbReference type="ARBA" id="ARBA00022692"/>
    </source>
</evidence>
<dbReference type="PANTHER" id="PTHR35011:SF2">
    <property type="entry name" value="2,3-DIKETO-L-GULONATE TRAP TRANSPORTER SMALL PERMEASE PROTEIN YIAM"/>
    <property type="match status" value="1"/>
</dbReference>
<dbReference type="GO" id="GO:0022857">
    <property type="term" value="F:transmembrane transporter activity"/>
    <property type="evidence" value="ECO:0007669"/>
    <property type="project" value="UniProtKB-UniRule"/>
</dbReference>
<feature type="transmembrane region" description="Helical" evidence="9">
    <location>
        <begin position="127"/>
        <end position="146"/>
    </location>
</feature>
<name>A0A8B2NX13_9HYPH</name>
<evidence type="ECO:0000256" key="1">
    <source>
        <dbReference type="ARBA" id="ARBA00004429"/>
    </source>
</evidence>
<keyword evidence="5 9" id="KW-0812">Transmembrane</keyword>